<feature type="region of interest" description="Disordered" evidence="6">
    <location>
        <begin position="1"/>
        <end position="21"/>
    </location>
</feature>
<dbReference type="SUPFAM" id="SSF57701">
    <property type="entry name" value="Zn2/Cys6 DNA-binding domain"/>
    <property type="match status" value="1"/>
</dbReference>
<evidence type="ECO:0000256" key="3">
    <source>
        <dbReference type="ARBA" id="ARBA00023125"/>
    </source>
</evidence>
<dbReference type="GeneID" id="81423016"/>
<comment type="caution">
    <text evidence="8">The sequence shown here is derived from an EMBL/GenBank/DDBJ whole genome shotgun (WGS) entry which is preliminary data.</text>
</comment>
<dbReference type="GO" id="GO:0003677">
    <property type="term" value="F:DNA binding"/>
    <property type="evidence" value="ECO:0007669"/>
    <property type="project" value="UniProtKB-KW"/>
</dbReference>
<keyword evidence="2" id="KW-0805">Transcription regulation</keyword>
<evidence type="ECO:0000256" key="5">
    <source>
        <dbReference type="ARBA" id="ARBA00023242"/>
    </source>
</evidence>
<evidence type="ECO:0000256" key="1">
    <source>
        <dbReference type="ARBA" id="ARBA00022723"/>
    </source>
</evidence>
<feature type="compositionally biased region" description="Basic and acidic residues" evidence="6">
    <location>
        <begin position="1"/>
        <end position="20"/>
    </location>
</feature>
<dbReference type="Pfam" id="PF04082">
    <property type="entry name" value="Fungal_trans"/>
    <property type="match status" value="1"/>
</dbReference>
<organism evidence="8 9">
    <name type="scientific">Penicillium canariense</name>
    <dbReference type="NCBI Taxonomy" id="189055"/>
    <lineage>
        <taxon>Eukaryota</taxon>
        <taxon>Fungi</taxon>
        <taxon>Dikarya</taxon>
        <taxon>Ascomycota</taxon>
        <taxon>Pezizomycotina</taxon>
        <taxon>Eurotiomycetes</taxon>
        <taxon>Eurotiomycetidae</taxon>
        <taxon>Eurotiales</taxon>
        <taxon>Aspergillaceae</taxon>
        <taxon>Penicillium</taxon>
    </lineage>
</organism>
<keyword evidence="3" id="KW-0238">DNA-binding</keyword>
<evidence type="ECO:0000256" key="6">
    <source>
        <dbReference type="SAM" id="MobiDB-lite"/>
    </source>
</evidence>
<dbReference type="GO" id="GO:0008270">
    <property type="term" value="F:zinc ion binding"/>
    <property type="evidence" value="ECO:0007669"/>
    <property type="project" value="InterPro"/>
</dbReference>
<dbReference type="OrthoDB" id="3266505at2759"/>
<evidence type="ECO:0000259" key="7">
    <source>
        <dbReference type="PROSITE" id="PS50048"/>
    </source>
</evidence>
<dbReference type="CDD" id="cd00067">
    <property type="entry name" value="GAL4"/>
    <property type="match status" value="1"/>
</dbReference>
<evidence type="ECO:0000256" key="4">
    <source>
        <dbReference type="ARBA" id="ARBA00023163"/>
    </source>
</evidence>
<keyword evidence="9" id="KW-1185">Reference proteome</keyword>
<dbReference type="PROSITE" id="PS50048">
    <property type="entry name" value="ZN2_CY6_FUNGAL_2"/>
    <property type="match status" value="1"/>
</dbReference>
<dbReference type="Proteomes" id="UP001149163">
    <property type="component" value="Unassembled WGS sequence"/>
</dbReference>
<sequence>MSLEIRAEGESRGTKRKSCDVRPLTDISCDTCRKQKEKCEGGPPCWRCERLGRPCRFQEPTTTKKSPFVFVKQSAKPSPEKGDQHVQNLEHIVRHFLGDVPLDEENIARVAAKCLSENNDPESLLNVEESFDVQVVSRNVAFYSGEFSHWNFAEKLRRTMQSRRHTLSDGVKEYWRPTHLQSSAHVVAEAIAQLPPRPIAEFLICVFFKYEELNSFYLEKGWIQGKLDACYDPATEYTVNDIPWVCTFFAVLAIGTQMAHMEDVNATSNSSSLEELTDCSEDSVGLVFYHVASKLVPDVLLAASYQSVQAFLLLAAWSLPISTGGLSYTYFGLSMKMAIQNGMHRKYVGRDCDGRTIELRNRLFWTVYSLEKRTSIMHGRPGSLARSEINADLPTNHPAFDSPNFTNMMTFIKLVSWMGEVAETLRLLLEYSERLLQLRTNIRNWWNSLSTNIECRDYSPKGPLFRQNSHMKLCYLLIYIYMGRPFIFKGGTKERPSDEGGNGGSARRSELVDDCVQSALDILATLQSLSDNVGLCRASYTEFSSCRAALLVILAESLNSGRSPKLQSSLNRGMILIRQMLGGTASQSEISYIESIEAAIRQLSSGDEDHDDSEANPEQSFVSAYAKFKDWTQSMKKDRSASNTLELASFSPMSNLTSGGESVLHSEINDLSELFNPDWATSDLGLDPEIFMVPRD</sequence>
<dbReference type="PANTHER" id="PTHR46910:SF15">
    <property type="entry name" value="PRNA PROTEIN"/>
    <property type="match status" value="1"/>
</dbReference>
<dbReference type="RefSeq" id="XP_056547446.1">
    <property type="nucleotide sequence ID" value="XM_056683840.1"/>
</dbReference>
<dbReference type="InterPro" id="IPR007219">
    <property type="entry name" value="XnlR_reg_dom"/>
</dbReference>
<evidence type="ECO:0000256" key="2">
    <source>
        <dbReference type="ARBA" id="ARBA00023015"/>
    </source>
</evidence>
<protein>
    <recommendedName>
        <fullName evidence="7">Zn(2)-C6 fungal-type domain-containing protein</fullName>
    </recommendedName>
</protein>
<evidence type="ECO:0000313" key="8">
    <source>
        <dbReference type="EMBL" id="KAJ5175838.1"/>
    </source>
</evidence>
<name>A0A9W9IDX3_9EURO</name>
<dbReference type="InterPro" id="IPR050987">
    <property type="entry name" value="AtrR-like"/>
</dbReference>
<reference evidence="8" key="1">
    <citation type="submission" date="2022-11" db="EMBL/GenBank/DDBJ databases">
        <authorList>
            <person name="Petersen C."/>
        </authorList>
    </citation>
    <scope>NUCLEOTIDE SEQUENCE</scope>
    <source>
        <strain evidence="8">IBT 26290</strain>
    </source>
</reference>
<dbReference type="PANTHER" id="PTHR46910">
    <property type="entry name" value="TRANSCRIPTION FACTOR PDR1"/>
    <property type="match status" value="1"/>
</dbReference>
<dbReference type="GO" id="GO:0006351">
    <property type="term" value="P:DNA-templated transcription"/>
    <property type="evidence" value="ECO:0007669"/>
    <property type="project" value="InterPro"/>
</dbReference>
<proteinExistence type="predicted"/>
<dbReference type="PROSITE" id="PS00463">
    <property type="entry name" value="ZN2_CY6_FUNGAL_1"/>
    <property type="match status" value="1"/>
</dbReference>
<evidence type="ECO:0000313" key="9">
    <source>
        <dbReference type="Proteomes" id="UP001149163"/>
    </source>
</evidence>
<dbReference type="InterPro" id="IPR036864">
    <property type="entry name" value="Zn2-C6_fun-type_DNA-bd_sf"/>
</dbReference>
<accession>A0A9W9IDX3</accession>
<dbReference type="Gene3D" id="4.10.240.10">
    <property type="entry name" value="Zn(2)-C6 fungal-type DNA-binding domain"/>
    <property type="match status" value="1"/>
</dbReference>
<dbReference type="GO" id="GO:0000981">
    <property type="term" value="F:DNA-binding transcription factor activity, RNA polymerase II-specific"/>
    <property type="evidence" value="ECO:0007669"/>
    <property type="project" value="InterPro"/>
</dbReference>
<dbReference type="InterPro" id="IPR001138">
    <property type="entry name" value="Zn2Cys6_DnaBD"/>
</dbReference>
<dbReference type="SMART" id="SM00906">
    <property type="entry name" value="Fungal_trans"/>
    <property type="match status" value="1"/>
</dbReference>
<gene>
    <name evidence="8" type="ORF">N7482_001715</name>
</gene>
<dbReference type="EMBL" id="JAPQKN010000001">
    <property type="protein sequence ID" value="KAJ5175838.1"/>
    <property type="molecule type" value="Genomic_DNA"/>
</dbReference>
<feature type="domain" description="Zn(2)-C6 fungal-type" evidence="7">
    <location>
        <begin position="28"/>
        <end position="57"/>
    </location>
</feature>
<reference evidence="8" key="2">
    <citation type="journal article" date="2023" name="IMA Fungus">
        <title>Comparative genomic study of the Penicillium genus elucidates a diverse pangenome and 15 lateral gene transfer events.</title>
        <authorList>
            <person name="Petersen C."/>
            <person name="Sorensen T."/>
            <person name="Nielsen M.R."/>
            <person name="Sondergaard T.E."/>
            <person name="Sorensen J.L."/>
            <person name="Fitzpatrick D.A."/>
            <person name="Frisvad J.C."/>
            <person name="Nielsen K.L."/>
        </authorList>
    </citation>
    <scope>NUCLEOTIDE SEQUENCE</scope>
    <source>
        <strain evidence="8">IBT 26290</strain>
    </source>
</reference>
<dbReference type="AlphaFoldDB" id="A0A9W9IDX3"/>
<keyword evidence="5" id="KW-0539">Nucleus</keyword>
<keyword evidence="4" id="KW-0804">Transcription</keyword>
<dbReference type="SMART" id="SM00066">
    <property type="entry name" value="GAL4"/>
    <property type="match status" value="1"/>
</dbReference>
<dbReference type="Pfam" id="PF00172">
    <property type="entry name" value="Zn_clus"/>
    <property type="match status" value="1"/>
</dbReference>
<keyword evidence="1" id="KW-0479">Metal-binding</keyword>
<dbReference type="CDD" id="cd12148">
    <property type="entry name" value="fungal_TF_MHR"/>
    <property type="match status" value="1"/>
</dbReference>